<evidence type="ECO:0000259" key="1">
    <source>
        <dbReference type="Pfam" id="PF22848"/>
    </source>
</evidence>
<protein>
    <recommendedName>
        <fullName evidence="1">Alpha-L-arabinofuranosidase 1 catalytic domain-containing protein</fullName>
    </recommendedName>
</protein>
<dbReference type="AlphaFoldDB" id="A0A426ZX68"/>
<dbReference type="InterPro" id="IPR013780">
    <property type="entry name" value="Glyco_hydro_b"/>
</dbReference>
<sequence length="173" mass="18960">MAPRVNFCYYLLIIKQDTLDAIEFARGDSASKWGSIRASMGHPEPFQLYYVALGNQDCSKRNYKGKFASSLIHLRMDLCTMATLLQIVNYGSDLVNLKISVTGLENDVCSCVSKKTVLTGGLTDENSFGEPEKVFPVSSKLPNAGSDMDVVITPYSINAFDLFLAPSSYSSAM</sequence>
<dbReference type="PANTHER" id="PTHR31776:SF0">
    <property type="entry name" value="ALPHA-L-ARABINOFURANOSIDASE 1"/>
    <property type="match status" value="1"/>
</dbReference>
<dbReference type="InterPro" id="IPR055235">
    <property type="entry name" value="ASD1_cat"/>
</dbReference>
<dbReference type="Proteomes" id="UP000287651">
    <property type="component" value="Unassembled WGS sequence"/>
</dbReference>
<dbReference type="Gene3D" id="2.60.40.1180">
    <property type="entry name" value="Golgi alpha-mannosidase II"/>
    <property type="match status" value="1"/>
</dbReference>
<name>A0A426ZX68_ENSVE</name>
<comment type="caution">
    <text evidence="2">The sequence shown here is derived from an EMBL/GenBank/DDBJ whole genome shotgun (WGS) entry which is preliminary data.</text>
</comment>
<dbReference type="InterPro" id="IPR017853">
    <property type="entry name" value="GH"/>
</dbReference>
<reference evidence="2 3" key="1">
    <citation type="journal article" date="2014" name="Agronomy (Basel)">
        <title>A Draft Genome Sequence for Ensete ventricosum, the Drought-Tolerant Tree Against Hunger.</title>
        <authorList>
            <person name="Harrison J."/>
            <person name="Moore K.A."/>
            <person name="Paszkiewicz K."/>
            <person name="Jones T."/>
            <person name="Grant M."/>
            <person name="Ambacheew D."/>
            <person name="Muzemil S."/>
            <person name="Studholme D.J."/>
        </authorList>
    </citation>
    <scope>NUCLEOTIDE SEQUENCE [LARGE SCALE GENOMIC DNA]</scope>
</reference>
<dbReference type="SUPFAM" id="SSF51445">
    <property type="entry name" value="(Trans)glycosidases"/>
    <property type="match status" value="1"/>
</dbReference>
<evidence type="ECO:0000313" key="3">
    <source>
        <dbReference type="Proteomes" id="UP000287651"/>
    </source>
</evidence>
<accession>A0A426ZX68</accession>
<dbReference type="Gene3D" id="3.20.20.80">
    <property type="entry name" value="Glycosidases"/>
    <property type="match status" value="1"/>
</dbReference>
<proteinExistence type="predicted"/>
<dbReference type="EMBL" id="AMZH03004636">
    <property type="protein sequence ID" value="RRT68619.1"/>
    <property type="molecule type" value="Genomic_DNA"/>
</dbReference>
<dbReference type="PANTHER" id="PTHR31776">
    <property type="entry name" value="ALPHA-L-ARABINOFURANOSIDASE 1"/>
    <property type="match status" value="1"/>
</dbReference>
<dbReference type="Pfam" id="PF22848">
    <property type="entry name" value="ASD1_dom"/>
    <property type="match status" value="1"/>
</dbReference>
<organism evidence="2 3">
    <name type="scientific">Ensete ventricosum</name>
    <name type="common">Abyssinian banana</name>
    <name type="synonym">Musa ensete</name>
    <dbReference type="NCBI Taxonomy" id="4639"/>
    <lineage>
        <taxon>Eukaryota</taxon>
        <taxon>Viridiplantae</taxon>
        <taxon>Streptophyta</taxon>
        <taxon>Embryophyta</taxon>
        <taxon>Tracheophyta</taxon>
        <taxon>Spermatophyta</taxon>
        <taxon>Magnoliopsida</taxon>
        <taxon>Liliopsida</taxon>
        <taxon>Zingiberales</taxon>
        <taxon>Musaceae</taxon>
        <taxon>Ensete</taxon>
    </lineage>
</organism>
<feature type="domain" description="Alpha-L-arabinofuranosidase 1 catalytic" evidence="1">
    <location>
        <begin position="15"/>
        <end position="69"/>
    </location>
</feature>
<dbReference type="GO" id="GO:0046556">
    <property type="term" value="F:alpha-L-arabinofuranosidase activity"/>
    <property type="evidence" value="ECO:0007669"/>
    <property type="project" value="TreeGrafter"/>
</dbReference>
<gene>
    <name evidence="2" type="ORF">B296_00020699</name>
</gene>
<dbReference type="InterPro" id="IPR051563">
    <property type="entry name" value="Glycosyl_Hydrolase_51"/>
</dbReference>
<evidence type="ECO:0000313" key="2">
    <source>
        <dbReference type="EMBL" id="RRT68619.1"/>
    </source>
</evidence>